<accession>A0A7J7JKV3</accession>
<evidence type="ECO:0000256" key="1">
    <source>
        <dbReference type="ARBA" id="ARBA00004370"/>
    </source>
</evidence>
<dbReference type="Pfam" id="PF04505">
    <property type="entry name" value="CD225"/>
    <property type="match status" value="1"/>
</dbReference>
<comment type="caution">
    <text evidence="7">The sequence shown here is derived from an EMBL/GenBank/DDBJ whole genome shotgun (WGS) entry which is preliminary data.</text>
</comment>
<name>A0A7J7JKV3_BUGNE</name>
<dbReference type="GO" id="GO:0016020">
    <property type="term" value="C:membrane"/>
    <property type="evidence" value="ECO:0007669"/>
    <property type="project" value="UniProtKB-SubCell"/>
</dbReference>
<proteinExistence type="inferred from homology"/>
<comment type="subcellular location">
    <subcellularLocation>
        <location evidence="1">Membrane</location>
    </subcellularLocation>
</comment>
<comment type="similarity">
    <text evidence="2">Belongs to the CD225/Dispanin family.</text>
</comment>
<evidence type="ECO:0000256" key="4">
    <source>
        <dbReference type="ARBA" id="ARBA00022989"/>
    </source>
</evidence>
<evidence type="ECO:0000256" key="2">
    <source>
        <dbReference type="ARBA" id="ARBA00006843"/>
    </source>
</evidence>
<keyword evidence="5 6" id="KW-0472">Membrane</keyword>
<feature type="transmembrane region" description="Helical" evidence="6">
    <location>
        <begin position="87"/>
        <end position="112"/>
    </location>
</feature>
<evidence type="ECO:0000256" key="5">
    <source>
        <dbReference type="ARBA" id="ARBA00023136"/>
    </source>
</evidence>
<keyword evidence="3 6" id="KW-0812">Transmembrane</keyword>
<dbReference type="EMBL" id="VXIV02002176">
    <property type="protein sequence ID" value="KAF6026950.1"/>
    <property type="molecule type" value="Genomic_DNA"/>
</dbReference>
<dbReference type="Proteomes" id="UP000593567">
    <property type="component" value="Unassembled WGS sequence"/>
</dbReference>
<gene>
    <name evidence="7" type="ORF">EB796_014744</name>
</gene>
<organism evidence="7 8">
    <name type="scientific">Bugula neritina</name>
    <name type="common">Brown bryozoan</name>
    <name type="synonym">Sertularia neritina</name>
    <dbReference type="NCBI Taxonomy" id="10212"/>
    <lineage>
        <taxon>Eukaryota</taxon>
        <taxon>Metazoa</taxon>
        <taxon>Spiralia</taxon>
        <taxon>Lophotrochozoa</taxon>
        <taxon>Bryozoa</taxon>
        <taxon>Gymnolaemata</taxon>
        <taxon>Cheilostomatida</taxon>
        <taxon>Flustrina</taxon>
        <taxon>Buguloidea</taxon>
        <taxon>Bugulidae</taxon>
        <taxon>Bugula</taxon>
    </lineage>
</organism>
<reference evidence="7" key="1">
    <citation type="submission" date="2020-06" db="EMBL/GenBank/DDBJ databases">
        <title>Draft genome of Bugula neritina, a colonial animal packing powerful symbionts and potential medicines.</title>
        <authorList>
            <person name="Rayko M."/>
        </authorList>
    </citation>
    <scope>NUCLEOTIDE SEQUENCE [LARGE SCALE GENOMIC DNA]</scope>
    <source>
        <strain evidence="7">Kwan_BN1</strain>
    </source>
</reference>
<evidence type="ECO:0000256" key="3">
    <source>
        <dbReference type="ARBA" id="ARBA00022692"/>
    </source>
</evidence>
<dbReference type="InterPro" id="IPR007593">
    <property type="entry name" value="CD225/Dispanin_fam"/>
</dbReference>
<protein>
    <submittedName>
        <fullName evidence="7">Uncharacterized protein</fullName>
    </submittedName>
</protein>
<evidence type="ECO:0000256" key="6">
    <source>
        <dbReference type="SAM" id="Phobius"/>
    </source>
</evidence>
<sequence>MMHSLASQSTRHNASLLSYSFLTSYCLDVLLPAAVEIMTTNGVAPEMTKEQEAYFSSPQGTLPPVYQQDTAVMMPVTQVDKSSTTCWYVWSILATIFCCLPCGVVGLVHAMIAKHEGERGTLLATEKECTRLNAGLPGPLALEQLSSSLFVFLWDCI</sequence>
<keyword evidence="8" id="KW-1185">Reference proteome</keyword>
<dbReference type="AlphaFoldDB" id="A0A7J7JKV3"/>
<evidence type="ECO:0000313" key="7">
    <source>
        <dbReference type="EMBL" id="KAF6026950.1"/>
    </source>
</evidence>
<keyword evidence="4 6" id="KW-1133">Transmembrane helix</keyword>
<evidence type="ECO:0000313" key="8">
    <source>
        <dbReference type="Proteomes" id="UP000593567"/>
    </source>
</evidence>